<evidence type="ECO:0000313" key="1">
    <source>
        <dbReference type="EMBL" id="MPA74666.1"/>
    </source>
</evidence>
<dbReference type="EMBL" id="GHES01044107">
    <property type="protein sequence ID" value="MPA74666.1"/>
    <property type="molecule type" value="Transcribed_RNA"/>
</dbReference>
<name>A0A5B7C333_DAVIN</name>
<sequence length="144" mass="16901">MKEYMEISSSSKGSFLRLVSGLGCNGYNGKSSNVRIQFGKCYICKKGVEMANHFFLNCEVARELWNLIFSLMGCYWVMPATAKGLLGSWNGGKVQRDFKKIWRMIPLYFMWCIWRENNRRIFEGEKWLICNIKDNFLKTLYFGL</sequence>
<gene>
    <name evidence="1" type="ORF">Din_044107</name>
</gene>
<dbReference type="AlphaFoldDB" id="A0A5B7C333"/>
<proteinExistence type="predicted"/>
<reference evidence="1" key="1">
    <citation type="submission" date="2019-08" db="EMBL/GenBank/DDBJ databases">
        <title>Reference gene set and small RNA set construction with multiple tissues from Davidia involucrata Baill.</title>
        <authorList>
            <person name="Yang H."/>
            <person name="Zhou C."/>
            <person name="Li G."/>
            <person name="Wang J."/>
            <person name="Gao P."/>
            <person name="Wang M."/>
            <person name="Wang R."/>
            <person name="Zhao Y."/>
        </authorList>
    </citation>
    <scope>NUCLEOTIDE SEQUENCE</scope>
    <source>
        <tissue evidence="1">Mixed with DoveR01_LX</tissue>
    </source>
</reference>
<organism evidence="1">
    <name type="scientific">Davidia involucrata</name>
    <name type="common">Dove tree</name>
    <dbReference type="NCBI Taxonomy" id="16924"/>
    <lineage>
        <taxon>Eukaryota</taxon>
        <taxon>Viridiplantae</taxon>
        <taxon>Streptophyta</taxon>
        <taxon>Embryophyta</taxon>
        <taxon>Tracheophyta</taxon>
        <taxon>Spermatophyta</taxon>
        <taxon>Magnoliopsida</taxon>
        <taxon>eudicotyledons</taxon>
        <taxon>Gunneridae</taxon>
        <taxon>Pentapetalae</taxon>
        <taxon>asterids</taxon>
        <taxon>Cornales</taxon>
        <taxon>Nyssaceae</taxon>
        <taxon>Davidia</taxon>
    </lineage>
</organism>
<accession>A0A5B7C333</accession>
<evidence type="ECO:0008006" key="2">
    <source>
        <dbReference type="Google" id="ProtNLM"/>
    </source>
</evidence>
<protein>
    <recommendedName>
        <fullName evidence="2">Reverse transcriptase zinc-binding domain-containing protein</fullName>
    </recommendedName>
</protein>